<dbReference type="InterPro" id="IPR016181">
    <property type="entry name" value="Acyl_CoA_acyltransferase"/>
</dbReference>
<dbReference type="SUPFAM" id="SSF55729">
    <property type="entry name" value="Acyl-CoA N-acyltransferases (Nat)"/>
    <property type="match status" value="1"/>
</dbReference>
<dbReference type="PANTHER" id="PTHR13170:SF16">
    <property type="entry name" value="PROTEIN O-GLCNACASE"/>
    <property type="match status" value="1"/>
</dbReference>
<keyword evidence="2" id="KW-0808">Transferase</keyword>
<dbReference type="RefSeq" id="WP_103221370.1">
    <property type="nucleotide sequence ID" value="NZ_PPCN01000001.1"/>
</dbReference>
<evidence type="ECO:0000313" key="2">
    <source>
        <dbReference type="EMBL" id="POF34862.1"/>
    </source>
</evidence>
<dbReference type="PROSITE" id="PS51186">
    <property type="entry name" value="GNAT"/>
    <property type="match status" value="1"/>
</dbReference>
<evidence type="ECO:0000313" key="3">
    <source>
        <dbReference type="Proteomes" id="UP000236959"/>
    </source>
</evidence>
<organism evidence="2 3">
    <name type="scientific">Roseibium marinum</name>
    <dbReference type="NCBI Taxonomy" id="281252"/>
    <lineage>
        <taxon>Bacteria</taxon>
        <taxon>Pseudomonadati</taxon>
        <taxon>Pseudomonadota</taxon>
        <taxon>Alphaproteobacteria</taxon>
        <taxon>Hyphomicrobiales</taxon>
        <taxon>Stappiaceae</taxon>
        <taxon>Roseibium</taxon>
    </lineage>
</organism>
<dbReference type="CDD" id="cd04301">
    <property type="entry name" value="NAT_SF"/>
    <property type="match status" value="1"/>
</dbReference>
<dbReference type="Gene3D" id="3.40.630.30">
    <property type="match status" value="1"/>
</dbReference>
<dbReference type="InterPro" id="IPR051822">
    <property type="entry name" value="Glycosyl_Hydrolase_84"/>
</dbReference>
<evidence type="ECO:0000259" key="1">
    <source>
        <dbReference type="PROSITE" id="PS51186"/>
    </source>
</evidence>
<dbReference type="Proteomes" id="UP000236959">
    <property type="component" value="Unassembled WGS sequence"/>
</dbReference>
<dbReference type="InterPro" id="IPR000182">
    <property type="entry name" value="GNAT_dom"/>
</dbReference>
<sequence length="212" mass="22968">MNDVVAVRPAQPRDLDAVNAICLLTGDAGKDATSLYEDPGLIGALYAAPYVALEGAIAVVAEDPQGVAGYAVGAADTRDFERRLEADWWPGLREKYPEPEGDRSDWSPDEIRCWTIHHPKPVPDEIVRLYPAHIHMNLHPRAQGRGIGSRLLRAWLAAAEAEGVTAVHAGVSAVNQGGLKFWTARGFKPVLEDRSGGSRGTIWCGFDVKPQP</sequence>
<accession>A0A2S3V4F0</accession>
<dbReference type="AlphaFoldDB" id="A0A2S3V4F0"/>
<keyword evidence="3" id="KW-1185">Reference proteome</keyword>
<dbReference type="Pfam" id="PF00583">
    <property type="entry name" value="Acetyltransf_1"/>
    <property type="match status" value="1"/>
</dbReference>
<proteinExistence type="predicted"/>
<name>A0A2S3V4F0_9HYPH</name>
<dbReference type="PANTHER" id="PTHR13170">
    <property type="entry name" value="O-GLCNACASE"/>
    <property type="match status" value="1"/>
</dbReference>
<dbReference type="GO" id="GO:0016747">
    <property type="term" value="F:acyltransferase activity, transferring groups other than amino-acyl groups"/>
    <property type="evidence" value="ECO:0007669"/>
    <property type="project" value="InterPro"/>
</dbReference>
<comment type="caution">
    <text evidence="2">The sequence shown here is derived from an EMBL/GenBank/DDBJ whole genome shotgun (WGS) entry which is preliminary data.</text>
</comment>
<dbReference type="OrthoDB" id="8593648at2"/>
<dbReference type="EMBL" id="PPCN01000001">
    <property type="protein sequence ID" value="POF34862.1"/>
    <property type="molecule type" value="Genomic_DNA"/>
</dbReference>
<gene>
    <name evidence="2" type="ORF">CLV41_1011322</name>
</gene>
<protein>
    <submittedName>
        <fullName evidence="2">Acetyltransferase (GNAT) family protein</fullName>
    </submittedName>
</protein>
<feature type="domain" description="N-acetyltransferase" evidence="1">
    <location>
        <begin position="75"/>
        <end position="209"/>
    </location>
</feature>
<reference evidence="2 3" key="1">
    <citation type="submission" date="2018-01" db="EMBL/GenBank/DDBJ databases">
        <title>Genomic Encyclopedia of Archaeal and Bacterial Type Strains, Phase II (KMG-II): from individual species to whole genera.</title>
        <authorList>
            <person name="Goeker M."/>
        </authorList>
    </citation>
    <scope>NUCLEOTIDE SEQUENCE [LARGE SCALE GENOMIC DNA]</scope>
    <source>
        <strain evidence="2 3">DSM 17023</strain>
    </source>
</reference>